<dbReference type="Pfam" id="PF13302">
    <property type="entry name" value="Acetyltransf_3"/>
    <property type="match status" value="1"/>
</dbReference>
<dbReference type="InterPro" id="IPR016181">
    <property type="entry name" value="Acyl_CoA_acyltransferase"/>
</dbReference>
<dbReference type="Gene3D" id="3.40.630.30">
    <property type="match status" value="1"/>
</dbReference>
<dbReference type="EMBL" id="JACSQV010000016">
    <property type="protein sequence ID" value="MBD7919860.1"/>
    <property type="molecule type" value="Genomic_DNA"/>
</dbReference>
<dbReference type="PANTHER" id="PTHR43441">
    <property type="entry name" value="RIBOSOMAL-PROTEIN-SERINE ACETYLTRANSFERASE"/>
    <property type="match status" value="1"/>
</dbReference>
<protein>
    <submittedName>
        <fullName evidence="2">GNAT family N-acetyltransferase</fullName>
    </submittedName>
</protein>
<dbReference type="CDD" id="cd04301">
    <property type="entry name" value="NAT_SF"/>
    <property type="match status" value="1"/>
</dbReference>
<organism evidence="2 3">
    <name type="scientific">Cellulomonas avistercoris</name>
    <dbReference type="NCBI Taxonomy" id="2762242"/>
    <lineage>
        <taxon>Bacteria</taxon>
        <taxon>Bacillati</taxon>
        <taxon>Actinomycetota</taxon>
        <taxon>Actinomycetes</taxon>
        <taxon>Micrococcales</taxon>
        <taxon>Cellulomonadaceae</taxon>
        <taxon>Cellulomonas</taxon>
    </lineage>
</organism>
<dbReference type="PROSITE" id="PS51186">
    <property type="entry name" value="GNAT"/>
    <property type="match status" value="1"/>
</dbReference>
<dbReference type="InterPro" id="IPR000182">
    <property type="entry name" value="GNAT_dom"/>
</dbReference>
<reference evidence="2 3" key="1">
    <citation type="submission" date="2020-08" db="EMBL/GenBank/DDBJ databases">
        <title>A Genomic Blueprint of the Chicken Gut Microbiome.</title>
        <authorList>
            <person name="Gilroy R."/>
            <person name="Ravi A."/>
            <person name="Getino M."/>
            <person name="Pursley I."/>
            <person name="Horton D.L."/>
            <person name="Alikhan N.-F."/>
            <person name="Baker D."/>
            <person name="Gharbi K."/>
            <person name="Hall N."/>
            <person name="Watson M."/>
            <person name="Adriaenssens E.M."/>
            <person name="Foster-Nyarko E."/>
            <person name="Jarju S."/>
            <person name="Secka A."/>
            <person name="Antonio M."/>
            <person name="Oren A."/>
            <person name="Chaudhuri R."/>
            <person name="La Ragione R.M."/>
            <person name="Hildebrand F."/>
            <person name="Pallen M.J."/>
        </authorList>
    </citation>
    <scope>NUCLEOTIDE SEQUENCE [LARGE SCALE GENOMIC DNA]</scope>
    <source>
        <strain evidence="2 3">Sa3CUA2</strain>
    </source>
</reference>
<dbReference type="Proteomes" id="UP000604241">
    <property type="component" value="Unassembled WGS sequence"/>
</dbReference>
<gene>
    <name evidence="2" type="ORF">H9657_16430</name>
</gene>
<comment type="caution">
    <text evidence="2">The sequence shown here is derived from an EMBL/GenBank/DDBJ whole genome shotgun (WGS) entry which is preliminary data.</text>
</comment>
<dbReference type="InterPro" id="IPR051908">
    <property type="entry name" value="Ribosomal_N-acetyltransferase"/>
</dbReference>
<sequence length="154" mass="16755">MVRDLSTDPYMPLTGTLPADATDAQAVAWIERQRERLRTGAGYSFCVADVTDDRALGQVGLWLAHLHEGRASAGYGVAPRERGRGVAAQALRAVTAFAWTIPGLDRVVLDVEPWNVASVRTAQRAGYRCEAGPTEQRDIGGRSAEVLRFSTTRE</sequence>
<evidence type="ECO:0000313" key="3">
    <source>
        <dbReference type="Proteomes" id="UP000604241"/>
    </source>
</evidence>
<keyword evidence="3" id="KW-1185">Reference proteome</keyword>
<proteinExistence type="predicted"/>
<feature type="domain" description="N-acetyltransferase" evidence="1">
    <location>
        <begin position="1"/>
        <end position="154"/>
    </location>
</feature>
<dbReference type="PANTHER" id="PTHR43441:SF10">
    <property type="entry name" value="ACETYLTRANSFERASE"/>
    <property type="match status" value="1"/>
</dbReference>
<accession>A0ABR8QHI4</accession>
<evidence type="ECO:0000259" key="1">
    <source>
        <dbReference type="PROSITE" id="PS51186"/>
    </source>
</evidence>
<name>A0ABR8QHI4_9CELL</name>
<dbReference type="SUPFAM" id="SSF55729">
    <property type="entry name" value="Acyl-CoA N-acyltransferases (Nat)"/>
    <property type="match status" value="1"/>
</dbReference>
<evidence type="ECO:0000313" key="2">
    <source>
        <dbReference type="EMBL" id="MBD7919860.1"/>
    </source>
</evidence>